<dbReference type="AlphaFoldDB" id="A0A919D198"/>
<comment type="caution">
    <text evidence="1">The sequence shown here is derived from an EMBL/GenBank/DDBJ whole genome shotgun (WGS) entry which is preliminary data.</text>
</comment>
<dbReference type="PANTHER" id="PTHR38133:SF1">
    <property type="entry name" value="SLR1429 PROTEIN"/>
    <property type="match status" value="1"/>
</dbReference>
<dbReference type="PANTHER" id="PTHR38133">
    <property type="entry name" value="SLR1429 PROTEIN"/>
    <property type="match status" value="1"/>
</dbReference>
<evidence type="ECO:0000313" key="2">
    <source>
        <dbReference type="Proteomes" id="UP000655443"/>
    </source>
</evidence>
<protein>
    <submittedName>
        <fullName evidence="1">Uncharacterized protein</fullName>
    </submittedName>
</protein>
<sequence>MTVRPGRVTAVVRDRRGAAHRADVLVSELSEEEWGRLLDVAVGQAGYLTALLHGELPPHLIEDAAVGGIELLPGLGDQEPEYDCGHMGPLRAHRRALSPGGATAR</sequence>
<evidence type="ECO:0000313" key="1">
    <source>
        <dbReference type="EMBL" id="GHE02861.1"/>
    </source>
</evidence>
<reference evidence="1" key="1">
    <citation type="journal article" date="2014" name="Int. J. Syst. Evol. Microbiol.">
        <title>Complete genome sequence of Corynebacterium casei LMG S-19264T (=DSM 44701T), isolated from a smear-ripened cheese.</title>
        <authorList>
            <consortium name="US DOE Joint Genome Institute (JGI-PGF)"/>
            <person name="Walter F."/>
            <person name="Albersmeier A."/>
            <person name="Kalinowski J."/>
            <person name="Ruckert C."/>
        </authorList>
    </citation>
    <scope>NUCLEOTIDE SEQUENCE</scope>
    <source>
        <strain evidence="1">JCM 4714</strain>
    </source>
</reference>
<organism evidence="1 2">
    <name type="scientific">Streptomyces alanosinicus</name>
    <dbReference type="NCBI Taxonomy" id="68171"/>
    <lineage>
        <taxon>Bacteria</taxon>
        <taxon>Bacillati</taxon>
        <taxon>Actinomycetota</taxon>
        <taxon>Actinomycetes</taxon>
        <taxon>Kitasatosporales</taxon>
        <taxon>Streptomycetaceae</taxon>
        <taxon>Streptomyces</taxon>
    </lineage>
</organism>
<proteinExistence type="predicted"/>
<keyword evidence="2" id="KW-1185">Reference proteome</keyword>
<name>A0A919D198_9ACTN</name>
<gene>
    <name evidence="1" type="ORF">GCM10010339_27710</name>
</gene>
<dbReference type="Proteomes" id="UP000655443">
    <property type="component" value="Unassembled WGS sequence"/>
</dbReference>
<dbReference type="EMBL" id="BMVG01000005">
    <property type="protein sequence ID" value="GHE02861.1"/>
    <property type="molecule type" value="Genomic_DNA"/>
</dbReference>
<accession>A0A919D198</accession>
<reference evidence="1" key="2">
    <citation type="submission" date="2020-09" db="EMBL/GenBank/DDBJ databases">
        <authorList>
            <person name="Sun Q."/>
            <person name="Ohkuma M."/>
        </authorList>
    </citation>
    <scope>NUCLEOTIDE SEQUENCE</scope>
    <source>
        <strain evidence="1">JCM 4714</strain>
    </source>
</reference>